<gene>
    <name evidence="8" type="primary">azu</name>
    <name evidence="8" type="ORF">SNE33_04180</name>
</gene>
<comment type="caution">
    <text evidence="8">The sequence shown here is derived from an EMBL/GenBank/DDBJ whole genome shotgun (WGS) entry which is preliminary data.</text>
</comment>
<dbReference type="Proteomes" id="UP001334501">
    <property type="component" value="Unassembled WGS sequence"/>
</dbReference>
<name>A0ABU7YNL5_9GAMM</name>
<keyword evidence="4" id="KW-0186">Copper</keyword>
<keyword evidence="9" id="KW-1185">Reference proteome</keyword>
<dbReference type="Gene3D" id="2.60.40.420">
    <property type="entry name" value="Cupredoxins - blue copper proteins"/>
    <property type="match status" value="1"/>
</dbReference>
<dbReference type="CDD" id="cd13922">
    <property type="entry name" value="Azurin"/>
    <property type="match status" value="1"/>
</dbReference>
<feature type="signal peptide" evidence="6">
    <location>
        <begin position="1"/>
        <end position="20"/>
    </location>
</feature>
<evidence type="ECO:0000256" key="5">
    <source>
        <dbReference type="SAM" id="MobiDB-lite"/>
    </source>
</evidence>
<dbReference type="InterPro" id="IPR008972">
    <property type="entry name" value="Cupredoxin"/>
</dbReference>
<feature type="compositionally biased region" description="Low complexity" evidence="5">
    <location>
        <begin position="24"/>
        <end position="78"/>
    </location>
</feature>
<evidence type="ECO:0000313" key="9">
    <source>
        <dbReference type="Proteomes" id="UP001334501"/>
    </source>
</evidence>
<keyword evidence="6" id="KW-0732">Signal</keyword>
<dbReference type="InterPro" id="IPR028871">
    <property type="entry name" value="BlueCu_1_BS"/>
</dbReference>
<evidence type="ECO:0000256" key="1">
    <source>
        <dbReference type="ARBA" id="ARBA00022448"/>
    </source>
</evidence>
<accession>A0ABU7YNL5</accession>
<dbReference type="InterPro" id="IPR014068">
    <property type="entry name" value="Azurin"/>
</dbReference>
<feature type="region of interest" description="Disordered" evidence="5">
    <location>
        <begin position="24"/>
        <end position="83"/>
    </location>
</feature>
<dbReference type="SUPFAM" id="SSF49503">
    <property type="entry name" value="Cupredoxins"/>
    <property type="match status" value="1"/>
</dbReference>
<keyword evidence="3" id="KW-0249">Electron transport</keyword>
<organism evidence="8 9">
    <name type="scientific">Lysobacter zhanggongensis</name>
    <dbReference type="NCBI Taxonomy" id="1774951"/>
    <lineage>
        <taxon>Bacteria</taxon>
        <taxon>Pseudomonadati</taxon>
        <taxon>Pseudomonadota</taxon>
        <taxon>Gammaproteobacteria</taxon>
        <taxon>Lysobacterales</taxon>
        <taxon>Lysobacteraceae</taxon>
        <taxon>Lysobacter</taxon>
    </lineage>
</organism>
<dbReference type="PROSITE" id="PS00196">
    <property type="entry name" value="COPPER_BLUE"/>
    <property type="match status" value="1"/>
</dbReference>
<dbReference type="Pfam" id="PF00127">
    <property type="entry name" value="Copper-bind"/>
    <property type="match status" value="1"/>
</dbReference>
<sequence length="212" mass="20929">MNTRLSLLAAACVLALAACGNDTTPADNATPAATPSDTAPADTTPTDTAAGTPATTPTTPGSDAGTSATPAATPAGSDKPAATVDNCSTVIEGNDAMQFNVGSITVPSSCNEFTITLNHTGQMPVVAMGHNVVVSKASDREAIAAAGMGAGVDGDYVPADDARVIAHTELVGGGGTTSVTFPVSAIQGSGPYEFFCSFPGHWAVMRGSIQVG</sequence>
<protein>
    <submittedName>
        <fullName evidence="8">Azurin</fullName>
    </submittedName>
</protein>
<proteinExistence type="predicted"/>
<reference evidence="8 9" key="1">
    <citation type="journal article" date="2017" name="Curr. Microbiol.">
        <title>Lysobacter zhanggongensis sp. nov. Isolated from a Pit Mud.</title>
        <authorList>
            <person name="Zhang X.F."/>
            <person name="Wang H.H."/>
            <person name="Sun X.Y."/>
            <person name="Pan C.M."/>
        </authorList>
    </citation>
    <scope>NUCLEOTIDE SEQUENCE [LARGE SCALE GENOMIC DNA]</scope>
    <source>
        <strain evidence="8 9">ZGLJ7-1</strain>
    </source>
</reference>
<feature type="domain" description="Blue (type 1) copper" evidence="7">
    <location>
        <begin position="86"/>
        <end position="211"/>
    </location>
</feature>
<keyword evidence="2" id="KW-0479">Metal-binding</keyword>
<evidence type="ECO:0000256" key="6">
    <source>
        <dbReference type="SAM" id="SignalP"/>
    </source>
</evidence>
<evidence type="ECO:0000256" key="2">
    <source>
        <dbReference type="ARBA" id="ARBA00022723"/>
    </source>
</evidence>
<keyword evidence="1" id="KW-0813">Transport</keyword>
<dbReference type="PROSITE" id="PS51257">
    <property type="entry name" value="PROKAR_LIPOPROTEIN"/>
    <property type="match status" value="1"/>
</dbReference>
<dbReference type="EMBL" id="JAXGFO010000014">
    <property type="protein sequence ID" value="MEG3157096.1"/>
    <property type="molecule type" value="Genomic_DNA"/>
</dbReference>
<dbReference type="InterPro" id="IPR000923">
    <property type="entry name" value="BlueCu_1"/>
</dbReference>
<dbReference type="PANTHER" id="PTHR38439">
    <property type="entry name" value="AURACYANIN-B"/>
    <property type="match status" value="1"/>
</dbReference>
<evidence type="ECO:0000259" key="7">
    <source>
        <dbReference type="Pfam" id="PF00127"/>
    </source>
</evidence>
<dbReference type="NCBIfam" id="TIGR02695">
    <property type="entry name" value="azurin"/>
    <property type="match status" value="1"/>
</dbReference>
<evidence type="ECO:0000256" key="3">
    <source>
        <dbReference type="ARBA" id="ARBA00022982"/>
    </source>
</evidence>
<feature type="chain" id="PRO_5046434398" evidence="6">
    <location>
        <begin position="21"/>
        <end position="212"/>
    </location>
</feature>
<dbReference type="InterPro" id="IPR050845">
    <property type="entry name" value="Cu-binding_ET"/>
</dbReference>
<evidence type="ECO:0000256" key="4">
    <source>
        <dbReference type="ARBA" id="ARBA00023008"/>
    </source>
</evidence>
<dbReference type="RefSeq" id="WP_412699349.1">
    <property type="nucleotide sequence ID" value="NZ_JAXGFO010000014.1"/>
</dbReference>
<dbReference type="PANTHER" id="PTHR38439:SF2">
    <property type="entry name" value="OUTER MEMBRANE PROTEIN H.8"/>
    <property type="match status" value="1"/>
</dbReference>
<evidence type="ECO:0000313" key="8">
    <source>
        <dbReference type="EMBL" id="MEG3157096.1"/>
    </source>
</evidence>